<sequence>MTTAPLATVRPGTLLKTAFIHLGILPFLLVGVVIFFALNESRFLSSLNIFNVARQSTFLIIIAMGQAVVLLTAGLDLSVGAVVGFAGVVTALILKSMGLAFPEATALVFATAIAGGIAAGLVVGLINGIGVALLNVPPFMMTLGTMTSLVGVALSMTKGLPVTQIPDDFMRFLGYGRVLGMAPAVFVTLILFAAMWLLLNRTTVGRYFYAVGSNIRAAQLSGINTRRQLMLAYLLSSLMAAIVGVLFLARTGSAEALNGQPYGLQSVAACVIAGVSLFGGNGKVRDVLLGALFIVILTNGMNLIRVESYVQQIVLGAILILALIADQIRTRLIAG</sequence>
<feature type="transmembrane region" description="Helical" evidence="6">
    <location>
        <begin position="106"/>
        <end position="133"/>
    </location>
</feature>
<evidence type="ECO:0000313" key="8">
    <source>
        <dbReference type="Proteomes" id="UP000679352"/>
    </source>
</evidence>
<feature type="transmembrane region" description="Helical" evidence="6">
    <location>
        <begin position="178"/>
        <end position="198"/>
    </location>
</feature>
<dbReference type="InterPro" id="IPR001851">
    <property type="entry name" value="ABC_transp_permease"/>
</dbReference>
<feature type="transmembrane region" description="Helical" evidence="6">
    <location>
        <begin position="139"/>
        <end position="157"/>
    </location>
</feature>
<keyword evidence="4 6" id="KW-1133">Transmembrane helix</keyword>
<evidence type="ECO:0000256" key="2">
    <source>
        <dbReference type="ARBA" id="ARBA00022475"/>
    </source>
</evidence>
<dbReference type="PANTHER" id="PTHR32196:SF72">
    <property type="entry name" value="RIBOSE IMPORT PERMEASE PROTEIN RBSC"/>
    <property type="match status" value="1"/>
</dbReference>
<keyword evidence="5 6" id="KW-0472">Membrane</keyword>
<dbReference type="GO" id="GO:0022857">
    <property type="term" value="F:transmembrane transporter activity"/>
    <property type="evidence" value="ECO:0007669"/>
    <property type="project" value="InterPro"/>
</dbReference>
<dbReference type="CDD" id="cd06579">
    <property type="entry name" value="TM_PBP1_transp_AraH_like"/>
    <property type="match status" value="1"/>
</dbReference>
<reference evidence="7" key="1">
    <citation type="submission" date="2021-06" db="EMBL/GenBank/DDBJ databases">
        <authorList>
            <person name="Lee C.-S."/>
            <person name="Jin L."/>
        </authorList>
    </citation>
    <scope>NUCLEOTIDE SEQUENCE</scope>
    <source>
        <strain evidence="7">Con5</strain>
        <plasmid evidence="7">p1</plasmid>
    </source>
</reference>
<keyword evidence="7" id="KW-0614">Plasmid</keyword>
<evidence type="ECO:0000256" key="5">
    <source>
        <dbReference type="ARBA" id="ARBA00023136"/>
    </source>
</evidence>
<comment type="subcellular location">
    <subcellularLocation>
        <location evidence="1">Cell membrane</location>
        <topology evidence="1">Multi-pass membrane protein</topology>
    </subcellularLocation>
</comment>
<dbReference type="GO" id="GO:0005886">
    <property type="term" value="C:plasma membrane"/>
    <property type="evidence" value="ECO:0007669"/>
    <property type="project" value="UniProtKB-SubCell"/>
</dbReference>
<keyword evidence="3 6" id="KW-0812">Transmembrane</keyword>
<keyword evidence="8" id="KW-1185">Reference proteome</keyword>
<dbReference type="EMBL" id="CP076362">
    <property type="protein sequence ID" value="QWK92412.1"/>
    <property type="molecule type" value="Genomic_DNA"/>
</dbReference>
<feature type="transmembrane region" description="Helical" evidence="6">
    <location>
        <begin position="77"/>
        <end position="94"/>
    </location>
</feature>
<feature type="transmembrane region" description="Helical" evidence="6">
    <location>
        <begin position="262"/>
        <end position="280"/>
    </location>
</feature>
<feature type="transmembrane region" description="Helical" evidence="6">
    <location>
        <begin position="18"/>
        <end position="38"/>
    </location>
</feature>
<feature type="transmembrane region" description="Helical" evidence="6">
    <location>
        <begin position="230"/>
        <end position="250"/>
    </location>
</feature>
<geneLocation type="plasmid" evidence="7 8">
    <name>p1</name>
</geneLocation>
<evidence type="ECO:0000256" key="3">
    <source>
        <dbReference type="ARBA" id="ARBA00022692"/>
    </source>
</evidence>
<evidence type="ECO:0000256" key="6">
    <source>
        <dbReference type="SAM" id="Phobius"/>
    </source>
</evidence>
<evidence type="ECO:0000256" key="1">
    <source>
        <dbReference type="ARBA" id="ARBA00004651"/>
    </source>
</evidence>
<dbReference type="Pfam" id="PF02653">
    <property type="entry name" value="BPD_transp_2"/>
    <property type="match status" value="1"/>
</dbReference>
<feature type="transmembrane region" description="Helical" evidence="6">
    <location>
        <begin position="310"/>
        <end position="328"/>
    </location>
</feature>
<feature type="transmembrane region" description="Helical" evidence="6">
    <location>
        <begin position="50"/>
        <end position="71"/>
    </location>
</feature>
<gene>
    <name evidence="7" type="ORF">KM031_17060</name>
</gene>
<dbReference type="PANTHER" id="PTHR32196">
    <property type="entry name" value="ABC TRANSPORTER PERMEASE PROTEIN YPHD-RELATED-RELATED"/>
    <property type="match status" value="1"/>
</dbReference>
<organism evidence="7 8">
    <name type="scientific">Gemmobacter fulvus</name>
    <dbReference type="NCBI Taxonomy" id="2840474"/>
    <lineage>
        <taxon>Bacteria</taxon>
        <taxon>Pseudomonadati</taxon>
        <taxon>Pseudomonadota</taxon>
        <taxon>Alphaproteobacteria</taxon>
        <taxon>Rhodobacterales</taxon>
        <taxon>Paracoccaceae</taxon>
        <taxon>Gemmobacter</taxon>
    </lineage>
</organism>
<accession>A0A975PAI0</accession>
<name>A0A975PAI0_9RHOB</name>
<dbReference type="Proteomes" id="UP000679352">
    <property type="component" value="Plasmid p1"/>
</dbReference>
<dbReference type="KEGG" id="gfu:KM031_17060"/>
<evidence type="ECO:0000313" key="7">
    <source>
        <dbReference type="EMBL" id="QWK92412.1"/>
    </source>
</evidence>
<dbReference type="RefSeq" id="WP_215505299.1">
    <property type="nucleotide sequence ID" value="NZ_CP076362.1"/>
</dbReference>
<dbReference type="AlphaFoldDB" id="A0A975PAI0"/>
<evidence type="ECO:0000256" key="4">
    <source>
        <dbReference type="ARBA" id="ARBA00022989"/>
    </source>
</evidence>
<proteinExistence type="predicted"/>
<protein>
    <submittedName>
        <fullName evidence="7">ABC transporter permease</fullName>
    </submittedName>
</protein>
<feature type="transmembrane region" description="Helical" evidence="6">
    <location>
        <begin position="287"/>
        <end position="304"/>
    </location>
</feature>
<keyword evidence="2" id="KW-1003">Cell membrane</keyword>